<protein>
    <recommendedName>
        <fullName evidence="1">Non-haem dioxygenase N-terminal domain-containing protein</fullName>
    </recommendedName>
</protein>
<organism evidence="2">
    <name type="scientific">marine metagenome</name>
    <dbReference type="NCBI Taxonomy" id="408172"/>
    <lineage>
        <taxon>unclassified sequences</taxon>
        <taxon>metagenomes</taxon>
        <taxon>ecological metagenomes</taxon>
    </lineage>
</organism>
<dbReference type="EMBL" id="UINC01024366">
    <property type="protein sequence ID" value="SVA97844.1"/>
    <property type="molecule type" value="Genomic_DNA"/>
</dbReference>
<feature type="domain" description="Non-haem dioxygenase N-terminal" evidence="1">
    <location>
        <begin position="15"/>
        <end position="95"/>
    </location>
</feature>
<reference evidence="2" key="1">
    <citation type="submission" date="2018-05" db="EMBL/GenBank/DDBJ databases">
        <authorList>
            <person name="Lanie J.A."/>
            <person name="Ng W.-L."/>
            <person name="Kazmierczak K.M."/>
            <person name="Andrzejewski T.M."/>
            <person name="Davidsen T.M."/>
            <person name="Wayne K.J."/>
            <person name="Tettelin H."/>
            <person name="Glass J.I."/>
            <person name="Rusch D."/>
            <person name="Podicherti R."/>
            <person name="Tsui H.-C.T."/>
            <person name="Winkler M.E."/>
        </authorList>
    </citation>
    <scope>NUCLEOTIDE SEQUENCE</scope>
</reference>
<evidence type="ECO:0000313" key="2">
    <source>
        <dbReference type="EMBL" id="SVA97844.1"/>
    </source>
</evidence>
<evidence type="ECO:0000259" key="1">
    <source>
        <dbReference type="Pfam" id="PF14226"/>
    </source>
</evidence>
<dbReference type="Pfam" id="PF14226">
    <property type="entry name" value="DIOX_N"/>
    <property type="match status" value="1"/>
</dbReference>
<proteinExistence type="predicted"/>
<name>A0A382A8V5_9ZZZZ</name>
<dbReference type="InterPro" id="IPR026992">
    <property type="entry name" value="DIOX_N"/>
</dbReference>
<gene>
    <name evidence="2" type="ORF">METZ01_LOCUS150698</name>
</gene>
<dbReference type="InterPro" id="IPR027443">
    <property type="entry name" value="IPNS-like_sf"/>
</dbReference>
<sequence length="187" mass="21918">MSDQIIKINCQSNDAGRNFVKSLRNTGFAILYNHSLDTKLISDVYNEWSQFFNSEEKYNYTFNPNRQDGYFPLQSENAKGYNTKDLKEFFHYYEWGQYPDNISDNTKYIFHLLLEIGKELLDWIDQYSPEDVKRHYSIPLSEMIVKSRMNLLRIIHYPPLKDKITYGAIRAAAHGDINLITILPAGS</sequence>
<accession>A0A382A8V5</accession>
<feature type="non-terminal residue" evidence="2">
    <location>
        <position position="187"/>
    </location>
</feature>
<dbReference type="SUPFAM" id="SSF51197">
    <property type="entry name" value="Clavaminate synthase-like"/>
    <property type="match status" value="1"/>
</dbReference>
<dbReference type="AlphaFoldDB" id="A0A382A8V5"/>
<dbReference type="Gene3D" id="2.60.120.330">
    <property type="entry name" value="B-lactam Antibiotic, Isopenicillin N Synthase, Chain"/>
    <property type="match status" value="1"/>
</dbReference>